<feature type="non-terminal residue" evidence="4">
    <location>
        <position position="245"/>
    </location>
</feature>
<name>A0A383BQY6_9ZZZZ</name>
<evidence type="ECO:0000256" key="1">
    <source>
        <dbReference type="ARBA" id="ARBA00008779"/>
    </source>
</evidence>
<dbReference type="Gene3D" id="3.40.720.10">
    <property type="entry name" value="Alkaline Phosphatase, subunit A"/>
    <property type="match status" value="1"/>
</dbReference>
<proteinExistence type="inferred from homology"/>
<dbReference type="GO" id="GO:0004065">
    <property type="term" value="F:arylsulfatase activity"/>
    <property type="evidence" value="ECO:0007669"/>
    <property type="project" value="TreeGrafter"/>
</dbReference>
<dbReference type="AlphaFoldDB" id="A0A383BQY6"/>
<dbReference type="SUPFAM" id="SSF53649">
    <property type="entry name" value="Alkaline phosphatase-like"/>
    <property type="match status" value="1"/>
</dbReference>
<dbReference type="InterPro" id="IPR050738">
    <property type="entry name" value="Sulfatase"/>
</dbReference>
<evidence type="ECO:0000259" key="3">
    <source>
        <dbReference type="Pfam" id="PF00884"/>
    </source>
</evidence>
<evidence type="ECO:0000313" key="4">
    <source>
        <dbReference type="EMBL" id="SVE21735.1"/>
    </source>
</evidence>
<dbReference type="PANTHER" id="PTHR42693">
    <property type="entry name" value="ARYLSULFATASE FAMILY MEMBER"/>
    <property type="match status" value="1"/>
</dbReference>
<gene>
    <name evidence="4" type="ORF">METZ01_LOCUS474589</name>
</gene>
<sequence length="245" mass="27662">TPYLDAMARESLRFTRFYAAAPVCSPTRGSCITGRHPYRYGVYFANTGHMKSRELTLAELLKKHGYATGHFGKWHLGTLTKTEKDANRGGPKGIAHFSPPQANGFDVCFSTESKVPTFDPMLRPKGNNGKKWWDPAKENGPYGTGYWDEKGKRVTQNLRGDNSRVIMDRAIPFIRAAAKNKKPFFTIVWFHTPHLPVVAGPEHTKLYAKHEKYAQHYYGCITAMDEQVGRLRTELRTLGVANNTL</sequence>
<protein>
    <recommendedName>
        <fullName evidence="3">Sulfatase N-terminal domain-containing protein</fullName>
    </recommendedName>
</protein>
<dbReference type="InterPro" id="IPR017850">
    <property type="entry name" value="Alkaline_phosphatase_core_sf"/>
</dbReference>
<dbReference type="Pfam" id="PF00884">
    <property type="entry name" value="Sulfatase"/>
    <property type="match status" value="1"/>
</dbReference>
<organism evidence="4">
    <name type="scientific">marine metagenome</name>
    <dbReference type="NCBI Taxonomy" id="408172"/>
    <lineage>
        <taxon>unclassified sequences</taxon>
        <taxon>metagenomes</taxon>
        <taxon>ecological metagenomes</taxon>
    </lineage>
</organism>
<comment type="similarity">
    <text evidence="1">Belongs to the sulfatase family.</text>
</comment>
<accession>A0A383BQY6</accession>
<dbReference type="PANTHER" id="PTHR42693:SF53">
    <property type="entry name" value="ENDO-4-O-SULFATASE"/>
    <property type="match status" value="1"/>
</dbReference>
<feature type="domain" description="Sulfatase N-terminal" evidence="3">
    <location>
        <begin position="1"/>
        <end position="245"/>
    </location>
</feature>
<evidence type="ECO:0000256" key="2">
    <source>
        <dbReference type="ARBA" id="ARBA00022801"/>
    </source>
</evidence>
<keyword evidence="2" id="KW-0378">Hydrolase</keyword>
<dbReference type="InterPro" id="IPR000917">
    <property type="entry name" value="Sulfatase_N"/>
</dbReference>
<feature type="non-terminal residue" evidence="4">
    <location>
        <position position="1"/>
    </location>
</feature>
<reference evidence="4" key="1">
    <citation type="submission" date="2018-05" db="EMBL/GenBank/DDBJ databases">
        <authorList>
            <person name="Lanie J.A."/>
            <person name="Ng W.-L."/>
            <person name="Kazmierczak K.M."/>
            <person name="Andrzejewski T.M."/>
            <person name="Davidsen T.M."/>
            <person name="Wayne K.J."/>
            <person name="Tettelin H."/>
            <person name="Glass J.I."/>
            <person name="Rusch D."/>
            <person name="Podicherti R."/>
            <person name="Tsui H.-C.T."/>
            <person name="Winkler M.E."/>
        </authorList>
    </citation>
    <scope>NUCLEOTIDE SEQUENCE</scope>
</reference>
<dbReference type="EMBL" id="UINC01202093">
    <property type="protein sequence ID" value="SVE21735.1"/>
    <property type="molecule type" value="Genomic_DNA"/>
</dbReference>